<dbReference type="SUPFAM" id="SSF51556">
    <property type="entry name" value="Metallo-dependent hydrolases"/>
    <property type="match status" value="1"/>
</dbReference>
<feature type="region of interest" description="Disordered" evidence="2">
    <location>
        <begin position="1"/>
        <end position="36"/>
    </location>
</feature>
<name>A0AA89C286_PINIB</name>
<dbReference type="PANTHER" id="PTHR46363:SF1">
    <property type="entry name" value="DEOXYRIBONUCLEASE TATDN2-RELATED"/>
    <property type="match status" value="1"/>
</dbReference>
<reference evidence="3" key="1">
    <citation type="submission" date="2019-08" db="EMBL/GenBank/DDBJ databases">
        <title>The improved chromosome-level genome for the pearl oyster Pinctada fucata martensii using PacBio sequencing and Hi-C.</title>
        <authorList>
            <person name="Zheng Z."/>
        </authorList>
    </citation>
    <scope>NUCLEOTIDE SEQUENCE</scope>
    <source>
        <strain evidence="3">ZZ-2019</strain>
        <tissue evidence="3">Adductor muscle</tissue>
    </source>
</reference>
<sequence length="691" mass="77695">MSSSSSPEKRAWKSPKKTNTKRTNKTGRRLLDGKKFEELRRDPEEPVLDCVKRVTEIGVLVEPKSLSHSLLTLPQADIDACLLMQYGLAKKKGRSVWAKEIRKNSQFDHTYKWFEENLPSLGGPAKPDTKSTIPSTAMQEGAKMELDPLPPNEPDVTHSEVSPDRPVDKNLVLLATAQTADSSRDLLTGNESKDVIEVHGPSRPKVRKSEGHMDACLIQTCKSADRKPRRHALNKHFPAALQVNLESGNVDLGVHIMMLRWLVSAAYGPNTSLSDAVDYLNNSELIPSGLQLNPLHQTIFKDACTLLGVESPYKFALHPINSPAVLLFWRCTIALLSQCSTKDQRAFKYLKPEDCRVVHLTSTEHPVSTQSFREDIQPQEEEEVLEEFIVIEETGESEDEDCEESVSKTPQVYDSHFHLDRTCQRIWNSTVGHTVEDLIEYSFSNCVSYHPSVNVEVVGGVAIYSEPRNYPDPDFHLSGPWKAAVGVHPKHCETLTVERTLVLQQLLEHPKVAALGECGLDRTVPVSKWRFQEEIFQRMLKLAKVEQPLVLHLRGPPGDELGSDVQCRAMIMMEASCKPGQKLHVHCFTGKKDIVQAWLLKFPNSYFGVTAAVRSFGREQVEGLREIPINRLLLETDAPYFPLGNSEFSTPAYIGEVAAFVAVHLDMRPAELMRQTLRNARFFVWTLARVT</sequence>
<gene>
    <name evidence="3" type="ORF">FSP39_000895</name>
</gene>
<dbReference type="Pfam" id="PF01026">
    <property type="entry name" value="TatD_DNase"/>
    <property type="match status" value="1"/>
</dbReference>
<dbReference type="InterPro" id="IPR032466">
    <property type="entry name" value="Metal_Hydrolase"/>
</dbReference>
<evidence type="ECO:0000256" key="2">
    <source>
        <dbReference type="SAM" id="MobiDB-lite"/>
    </source>
</evidence>
<dbReference type="Proteomes" id="UP001186944">
    <property type="component" value="Unassembled WGS sequence"/>
</dbReference>
<dbReference type="AlphaFoldDB" id="A0AA89C286"/>
<feature type="compositionally biased region" description="Basic and acidic residues" evidence="2">
    <location>
        <begin position="155"/>
        <end position="165"/>
    </location>
</feature>
<dbReference type="PANTHER" id="PTHR46363">
    <property type="entry name" value="DEOXYRIBONUCLEASE TATDN2-RELATED"/>
    <property type="match status" value="1"/>
</dbReference>
<feature type="region of interest" description="Disordered" evidence="2">
    <location>
        <begin position="144"/>
        <end position="165"/>
    </location>
</feature>
<evidence type="ECO:0000313" key="3">
    <source>
        <dbReference type="EMBL" id="KAK3096511.1"/>
    </source>
</evidence>
<evidence type="ECO:0000256" key="1">
    <source>
        <dbReference type="ARBA" id="ARBA00009275"/>
    </source>
</evidence>
<dbReference type="Gene3D" id="3.20.20.140">
    <property type="entry name" value="Metal-dependent hydrolases"/>
    <property type="match status" value="1"/>
</dbReference>
<proteinExistence type="inferred from homology"/>
<organism evidence="3 4">
    <name type="scientific">Pinctada imbricata</name>
    <name type="common">Atlantic pearl-oyster</name>
    <name type="synonym">Pinctada martensii</name>
    <dbReference type="NCBI Taxonomy" id="66713"/>
    <lineage>
        <taxon>Eukaryota</taxon>
        <taxon>Metazoa</taxon>
        <taxon>Spiralia</taxon>
        <taxon>Lophotrochozoa</taxon>
        <taxon>Mollusca</taxon>
        <taxon>Bivalvia</taxon>
        <taxon>Autobranchia</taxon>
        <taxon>Pteriomorphia</taxon>
        <taxon>Pterioida</taxon>
        <taxon>Pterioidea</taxon>
        <taxon>Pteriidae</taxon>
        <taxon>Pinctada</taxon>
    </lineage>
</organism>
<dbReference type="GO" id="GO:0016788">
    <property type="term" value="F:hydrolase activity, acting on ester bonds"/>
    <property type="evidence" value="ECO:0007669"/>
    <property type="project" value="InterPro"/>
</dbReference>
<dbReference type="InterPro" id="IPR001130">
    <property type="entry name" value="TatD-like"/>
</dbReference>
<protein>
    <submittedName>
        <fullName evidence="3">Uncharacterized protein</fullName>
    </submittedName>
</protein>
<dbReference type="CDD" id="cd01310">
    <property type="entry name" value="TatD_DNAse"/>
    <property type="match status" value="1"/>
</dbReference>
<comment type="caution">
    <text evidence="3">The sequence shown here is derived from an EMBL/GenBank/DDBJ whole genome shotgun (WGS) entry which is preliminary data.</text>
</comment>
<keyword evidence="4" id="KW-1185">Reference proteome</keyword>
<dbReference type="EMBL" id="VSWD01000007">
    <property type="protein sequence ID" value="KAK3096511.1"/>
    <property type="molecule type" value="Genomic_DNA"/>
</dbReference>
<evidence type="ECO:0000313" key="4">
    <source>
        <dbReference type="Proteomes" id="UP001186944"/>
    </source>
</evidence>
<accession>A0AA89C286</accession>
<comment type="similarity">
    <text evidence="1">Belongs to the metallo-dependent hydrolases superfamily. TatD-type hydrolase family.</text>
</comment>
<feature type="compositionally biased region" description="Basic residues" evidence="2">
    <location>
        <begin position="12"/>
        <end position="28"/>
    </location>
</feature>